<dbReference type="InterPro" id="IPR019343">
    <property type="entry name" value="PPP1R21_N"/>
</dbReference>
<dbReference type="PANTHER" id="PTHR21448:SF0">
    <property type="entry name" value="PROTEIN PHOSPHATASE 1 REGULATORY SUBUNIT 21"/>
    <property type="match status" value="1"/>
</dbReference>
<evidence type="ECO:0000313" key="3">
    <source>
        <dbReference type="EMBL" id="JAS11494.1"/>
    </source>
</evidence>
<dbReference type="SMART" id="SM01254">
    <property type="entry name" value="KLRAQ"/>
    <property type="match status" value="1"/>
</dbReference>
<evidence type="ECO:0000259" key="2">
    <source>
        <dbReference type="SMART" id="SM01254"/>
    </source>
</evidence>
<dbReference type="EMBL" id="GEDC01025804">
    <property type="protein sequence ID" value="JAS11494.1"/>
    <property type="molecule type" value="Transcribed_RNA"/>
</dbReference>
<dbReference type="GO" id="GO:0005769">
    <property type="term" value="C:early endosome"/>
    <property type="evidence" value="ECO:0007669"/>
    <property type="project" value="TreeGrafter"/>
</dbReference>
<feature type="coiled-coil region" evidence="1">
    <location>
        <begin position="655"/>
        <end position="721"/>
    </location>
</feature>
<dbReference type="InterPro" id="IPR040024">
    <property type="entry name" value="PPP1R21"/>
</dbReference>
<dbReference type="Pfam" id="PF21636">
    <property type="entry name" value="PPP1R21_C"/>
    <property type="match status" value="1"/>
</dbReference>
<dbReference type="GO" id="GO:0016020">
    <property type="term" value="C:membrane"/>
    <property type="evidence" value="ECO:0007669"/>
    <property type="project" value="TreeGrafter"/>
</dbReference>
<evidence type="ECO:0000313" key="6">
    <source>
        <dbReference type="EMBL" id="JAS33283.1"/>
    </source>
</evidence>
<feature type="coiled-coil region" evidence="1">
    <location>
        <begin position="134"/>
        <end position="186"/>
    </location>
</feature>
<feature type="domain" description="Protein phosphatase 1 regulatory subunit 21 N-terminal" evidence="2">
    <location>
        <begin position="13"/>
        <end position="116"/>
    </location>
</feature>
<dbReference type="Pfam" id="PF10205">
    <property type="entry name" value="KLRAQ"/>
    <property type="match status" value="1"/>
</dbReference>
<feature type="coiled-coil region" evidence="1">
    <location>
        <begin position="40"/>
        <end position="95"/>
    </location>
</feature>
<dbReference type="EMBL" id="GEDC01004015">
    <property type="protein sequence ID" value="JAS33283.1"/>
    <property type="molecule type" value="Transcribed_RNA"/>
</dbReference>
<dbReference type="EMBL" id="GEDC01005823">
    <property type="protein sequence ID" value="JAS31475.1"/>
    <property type="molecule type" value="Transcribed_RNA"/>
</dbReference>
<dbReference type="AlphaFoldDB" id="A0A1B6CDG9"/>
<proteinExistence type="predicted"/>
<evidence type="ECO:0000313" key="5">
    <source>
        <dbReference type="EMBL" id="JAS31475.1"/>
    </source>
</evidence>
<accession>A0A1B6CDG9</accession>
<protein>
    <recommendedName>
        <fullName evidence="2">Protein phosphatase 1 regulatory subunit 21 N-terminal domain-containing protein</fullName>
    </recommendedName>
</protein>
<keyword evidence="1" id="KW-0175">Coiled coil</keyword>
<dbReference type="EMBL" id="GEDC01005967">
    <property type="protein sequence ID" value="JAS31331.1"/>
    <property type="molecule type" value="Transcribed_RNA"/>
</dbReference>
<sequence>MDSPGDELQTKYHKIAAEYSKVRAQLAVLKKAIIEEQSRNVELKELLREKDQSLRRADLEADSLTFRNEQLTRRVTVLQEELDGLQNQTKAKKNKMKIEEGHQNSEITNHIIDEEFRKKIAENAQLLSLMHEKEESFKNENSYLTSQIEKLEQELNQLRITSLENAESYKNIISELKSEISCIKNDQKQNGQMSVELSLLQKSHSEYELAAETKLNSLNKIIKEQLSFIDSSNEVFNSLNVNCTADLKQGNVSNNSLDDLRSALEQLCTTLANWHSYTALRLCLLPTNKSTVNFKYSKHLNEMNELATELSSSIRFDLVELENDSKISAIQDFSGKLLKYSNLSETLLIHQRLSIEEENGKFNKEISKENNEKLLDNSNQLIKIILQLNSHIAIATKSNIFLQVMKNFQRKKHDFIRIFETLQEAFEDLFSTYATKSTIESDFADQELKQINEDIANCFSMLMISSAKIVCCLQELTKHADNLQVPHTVVLDLKRRATHYINSLQSDEAPSISYLDALKDHDDAKNGEEMHEVLMRQLSECREQFVQSEQDREHWKEEFEVLKLKYSQMNKDSETCSSEKSYGTDNNEANIMGVLTSPIQLSKEVEAREQELKKYFQIRIYELIKHSHDAQSKAAIFLAENHALSKRLEISLECGMKAERALQEASEKLSQLQEELSLTSTNYETQLSTMSDHLANMNERLAQQKETIDNLEFQISNKVKKGKK</sequence>
<evidence type="ECO:0000256" key="1">
    <source>
        <dbReference type="SAM" id="Coils"/>
    </source>
</evidence>
<organism evidence="3">
    <name type="scientific">Clastoptera arizonana</name>
    <name type="common">Arizona spittle bug</name>
    <dbReference type="NCBI Taxonomy" id="38151"/>
    <lineage>
        <taxon>Eukaryota</taxon>
        <taxon>Metazoa</taxon>
        <taxon>Ecdysozoa</taxon>
        <taxon>Arthropoda</taxon>
        <taxon>Hexapoda</taxon>
        <taxon>Insecta</taxon>
        <taxon>Pterygota</taxon>
        <taxon>Neoptera</taxon>
        <taxon>Paraneoptera</taxon>
        <taxon>Hemiptera</taxon>
        <taxon>Auchenorrhyncha</taxon>
        <taxon>Cercopoidea</taxon>
        <taxon>Clastopteridae</taxon>
        <taxon>Clastoptera</taxon>
    </lineage>
</organism>
<gene>
    <name evidence="4" type="ORF">g.30332</name>
    <name evidence="5" type="ORF">g.30338</name>
    <name evidence="3" type="ORF">g.30343</name>
    <name evidence="6" type="ORF">g.30345</name>
</gene>
<dbReference type="InterPro" id="IPR049372">
    <property type="entry name" value="PPP1R21_C"/>
</dbReference>
<evidence type="ECO:0000313" key="4">
    <source>
        <dbReference type="EMBL" id="JAS31331.1"/>
    </source>
</evidence>
<reference evidence="3" key="1">
    <citation type="submission" date="2015-12" db="EMBL/GenBank/DDBJ databases">
        <title>De novo transcriptome assembly of four potential Pierce s Disease insect vectors from Arizona vineyards.</title>
        <authorList>
            <person name="Tassone E.E."/>
        </authorList>
    </citation>
    <scope>NUCLEOTIDE SEQUENCE</scope>
</reference>
<name>A0A1B6CDG9_9HEMI</name>
<dbReference type="PANTHER" id="PTHR21448">
    <property type="entry name" value="SMOOTH MUSCLE MYOSIN HEAVY CHAIN-RELATED"/>
    <property type="match status" value="1"/>
</dbReference>